<organism evidence="2 3">
    <name type="scientific">Prosthecochloris marina</name>
    <dbReference type="NCBI Taxonomy" id="2017681"/>
    <lineage>
        <taxon>Bacteria</taxon>
        <taxon>Pseudomonadati</taxon>
        <taxon>Chlorobiota</taxon>
        <taxon>Chlorobiia</taxon>
        <taxon>Chlorobiales</taxon>
        <taxon>Chlorobiaceae</taxon>
        <taxon>Prosthecochloris</taxon>
    </lineage>
</organism>
<dbReference type="SUPFAM" id="SSF55154">
    <property type="entry name" value="CYTH-like phosphatases"/>
    <property type="match status" value="1"/>
</dbReference>
<gene>
    <name evidence="2" type="ORF">CR164_11180</name>
</gene>
<comment type="caution">
    <text evidence="2">The sequence shown here is derived from an EMBL/GenBank/DDBJ whole genome shotgun (WGS) entry which is preliminary data.</text>
</comment>
<dbReference type="Gene3D" id="2.40.320.10">
    <property type="entry name" value="Hypothetical Protein Pfu-838710-001"/>
    <property type="match status" value="1"/>
</dbReference>
<dbReference type="InterPro" id="IPR033469">
    <property type="entry name" value="CYTH-like_dom_sf"/>
</dbReference>
<feature type="domain" description="CYTH" evidence="1">
    <location>
        <begin position="2"/>
        <end position="169"/>
    </location>
</feature>
<dbReference type="EMBL" id="PDNZ01000008">
    <property type="protein sequence ID" value="PWW81295.1"/>
    <property type="molecule type" value="Genomic_DNA"/>
</dbReference>
<dbReference type="OrthoDB" id="271656at2"/>
<keyword evidence="3" id="KW-1185">Reference proteome</keyword>
<sequence>MPRNIDIKAVIPSVDAFIPKVTPLADQGPFELIQDDTFFSCKTGRLKLRVLSTGEGKLIFYRRADKKGPKESFYLHLPVSQPDVMRDLLAMSYGQTGRVHKYRLLFLTGRTRIHLDNVSGLGHFLEIEVILEENETTETGVTEAYRLLERLEIDRSQLIEGAYVDLLAKKLSTAVGT</sequence>
<dbReference type="Pfam" id="PF01928">
    <property type="entry name" value="CYTH"/>
    <property type="match status" value="1"/>
</dbReference>
<dbReference type="PROSITE" id="PS51707">
    <property type="entry name" value="CYTH"/>
    <property type="match status" value="1"/>
</dbReference>
<proteinExistence type="predicted"/>
<evidence type="ECO:0000313" key="3">
    <source>
        <dbReference type="Proteomes" id="UP000246278"/>
    </source>
</evidence>
<dbReference type="CDD" id="cd07890">
    <property type="entry name" value="CYTH-like_AC_IV-like"/>
    <property type="match status" value="1"/>
</dbReference>
<dbReference type="PANTHER" id="PTHR21028">
    <property type="entry name" value="SI:CH211-156B7.4"/>
    <property type="match status" value="1"/>
</dbReference>
<dbReference type="InterPro" id="IPR023577">
    <property type="entry name" value="CYTH_domain"/>
</dbReference>
<dbReference type="SMART" id="SM01118">
    <property type="entry name" value="CYTH"/>
    <property type="match status" value="1"/>
</dbReference>
<reference evidence="3" key="1">
    <citation type="submission" date="2017-10" db="EMBL/GenBank/DDBJ databases">
        <authorList>
            <person name="Gaisin V.A."/>
            <person name="Rysina M.S."/>
            <person name="Grouzdev D.S."/>
        </authorList>
    </citation>
    <scope>NUCLEOTIDE SEQUENCE [LARGE SCALE GENOMIC DNA]</scope>
    <source>
        <strain evidence="3">V1</strain>
    </source>
</reference>
<dbReference type="InterPro" id="IPR008173">
    <property type="entry name" value="Adenylyl_cyclase_CyaB"/>
</dbReference>
<protein>
    <submittedName>
        <fullName evidence="2">Adenylate cyclase</fullName>
    </submittedName>
</protein>
<dbReference type="PANTHER" id="PTHR21028:SF2">
    <property type="entry name" value="CYTH DOMAIN-CONTAINING PROTEIN"/>
    <property type="match status" value="1"/>
</dbReference>
<name>A0A317T3V3_9CHLB</name>
<accession>A0A317T3V3</accession>
<dbReference type="AlphaFoldDB" id="A0A317T3V3"/>
<dbReference type="Proteomes" id="UP000246278">
    <property type="component" value="Unassembled WGS sequence"/>
</dbReference>
<dbReference type="RefSeq" id="WP_110024083.1">
    <property type="nucleotide sequence ID" value="NZ_PDNZ01000008.1"/>
</dbReference>
<evidence type="ECO:0000259" key="1">
    <source>
        <dbReference type="PROSITE" id="PS51707"/>
    </source>
</evidence>
<evidence type="ECO:0000313" key="2">
    <source>
        <dbReference type="EMBL" id="PWW81295.1"/>
    </source>
</evidence>